<dbReference type="AlphaFoldDB" id="A0AAV6NDC7"/>
<feature type="non-terminal residue" evidence="4">
    <location>
        <position position="1"/>
    </location>
</feature>
<accession>A0AAV6NDC7</accession>
<evidence type="ECO:0000256" key="2">
    <source>
        <dbReference type="SAM" id="SignalP"/>
    </source>
</evidence>
<gene>
    <name evidence="4" type="ORF">SDJN03_12108</name>
</gene>
<evidence type="ECO:0000313" key="5">
    <source>
        <dbReference type="Proteomes" id="UP000685013"/>
    </source>
</evidence>
<keyword evidence="2" id="KW-0732">Signal</keyword>
<sequence length="146" mass="14845">MASSGMINVKMGLVVALVCGIIMGGRVSEAAVTCNQVVSDLGACVSYVTGGGTPSATCCSGVQDLNKLASTAADRQAVCGCLESLVKGVSYNAQTLANAAALPAKCGIKLPYKIDPRTDCSTILPHPPPSRNPPISSLFTCFPPVD</sequence>
<dbReference type="SMART" id="SM00499">
    <property type="entry name" value="AAI"/>
    <property type="match status" value="1"/>
</dbReference>
<dbReference type="Pfam" id="PF00234">
    <property type="entry name" value="Tryp_alpha_amyl"/>
    <property type="match status" value="1"/>
</dbReference>
<comment type="caution">
    <text evidence="4">The sequence shown here is derived from an EMBL/GenBank/DDBJ whole genome shotgun (WGS) entry which is preliminary data.</text>
</comment>
<feature type="chain" id="PRO_5043876807" description="Bifunctional inhibitor/plant lipid transfer protein/seed storage helical domain-containing protein" evidence="2">
    <location>
        <begin position="31"/>
        <end position="146"/>
    </location>
</feature>
<keyword evidence="5" id="KW-1185">Reference proteome</keyword>
<feature type="domain" description="Bifunctional inhibitor/plant lipid transfer protein/seed storage helical" evidence="3">
    <location>
        <begin position="34"/>
        <end position="120"/>
    </location>
</feature>
<dbReference type="PROSITE" id="PS00597">
    <property type="entry name" value="PLANT_LTP"/>
    <property type="match status" value="1"/>
</dbReference>
<organism evidence="4 5">
    <name type="scientific">Cucurbita argyrosperma subsp. sororia</name>
    <dbReference type="NCBI Taxonomy" id="37648"/>
    <lineage>
        <taxon>Eukaryota</taxon>
        <taxon>Viridiplantae</taxon>
        <taxon>Streptophyta</taxon>
        <taxon>Embryophyta</taxon>
        <taxon>Tracheophyta</taxon>
        <taxon>Spermatophyta</taxon>
        <taxon>Magnoliopsida</taxon>
        <taxon>eudicotyledons</taxon>
        <taxon>Gunneridae</taxon>
        <taxon>Pentapetalae</taxon>
        <taxon>rosids</taxon>
        <taxon>fabids</taxon>
        <taxon>Cucurbitales</taxon>
        <taxon>Cucurbitaceae</taxon>
        <taxon>Cucurbiteae</taxon>
        <taxon>Cucurbita</taxon>
    </lineage>
</organism>
<evidence type="ECO:0000313" key="4">
    <source>
        <dbReference type="EMBL" id="KAG6595555.1"/>
    </source>
</evidence>
<feature type="signal peptide" evidence="2">
    <location>
        <begin position="1"/>
        <end position="30"/>
    </location>
</feature>
<evidence type="ECO:0000256" key="1">
    <source>
        <dbReference type="ARBA" id="ARBA00023157"/>
    </source>
</evidence>
<dbReference type="InterPro" id="IPR016140">
    <property type="entry name" value="Bifunc_inhib/LTP/seed_store"/>
</dbReference>
<keyword evidence="1" id="KW-1015">Disulfide bond</keyword>
<dbReference type="GO" id="GO:0006869">
    <property type="term" value="P:lipid transport"/>
    <property type="evidence" value="ECO:0007669"/>
    <property type="project" value="InterPro"/>
</dbReference>
<dbReference type="CDD" id="cd01960">
    <property type="entry name" value="nsLTP1"/>
    <property type="match status" value="1"/>
</dbReference>
<dbReference type="PANTHER" id="PTHR33076">
    <property type="entry name" value="NON-SPECIFIC LIPID-TRANSFER PROTEIN 2-RELATED"/>
    <property type="match status" value="1"/>
</dbReference>
<name>A0AAV6NDC7_9ROSI</name>
<reference evidence="4 5" key="1">
    <citation type="journal article" date="2021" name="Hortic Res">
        <title>The domestication of Cucurbita argyrosperma as revealed by the genome of its wild relative.</title>
        <authorList>
            <person name="Barrera-Redondo J."/>
            <person name="Sanchez-de la Vega G."/>
            <person name="Aguirre-Liguori J.A."/>
            <person name="Castellanos-Morales G."/>
            <person name="Gutierrez-Guerrero Y.T."/>
            <person name="Aguirre-Dugua X."/>
            <person name="Aguirre-Planter E."/>
            <person name="Tenaillon M.I."/>
            <person name="Lira-Saade R."/>
            <person name="Eguiarte L.E."/>
        </authorList>
    </citation>
    <scope>NUCLEOTIDE SEQUENCE [LARGE SCALE GENOMIC DNA]</scope>
    <source>
        <strain evidence="4">JBR-2021</strain>
    </source>
</reference>
<proteinExistence type="predicted"/>
<evidence type="ECO:0000259" key="3">
    <source>
        <dbReference type="SMART" id="SM00499"/>
    </source>
</evidence>
<protein>
    <recommendedName>
        <fullName evidence="3">Bifunctional inhibitor/plant lipid transfer protein/seed storage helical domain-containing protein</fullName>
    </recommendedName>
</protein>
<dbReference type="EMBL" id="JAGKQH010000007">
    <property type="protein sequence ID" value="KAG6595555.1"/>
    <property type="molecule type" value="Genomic_DNA"/>
</dbReference>
<dbReference type="InterPro" id="IPR000528">
    <property type="entry name" value="Plant_nsLTP"/>
</dbReference>
<dbReference type="Proteomes" id="UP000685013">
    <property type="component" value="Chromosome 7"/>
</dbReference>
<dbReference type="GO" id="GO:0008289">
    <property type="term" value="F:lipid binding"/>
    <property type="evidence" value="ECO:0007669"/>
    <property type="project" value="InterPro"/>
</dbReference>